<keyword evidence="2" id="KW-1185">Reference proteome</keyword>
<protein>
    <submittedName>
        <fullName evidence="3">Peroxisomal targeting signal 1 receptor</fullName>
    </submittedName>
</protein>
<dbReference type="STRING" id="387005.A0A183HUG2"/>
<proteinExistence type="predicted"/>
<dbReference type="WBParaSite" id="OFLC_0001112401-mRNA-1">
    <property type="protein sequence ID" value="OFLC_0001112401-mRNA-1"/>
    <property type="gene ID" value="OFLC_0001112401"/>
</dbReference>
<dbReference type="Proteomes" id="UP000267606">
    <property type="component" value="Unassembled WGS sequence"/>
</dbReference>
<accession>A0A183HUG2</accession>
<reference evidence="3" key="1">
    <citation type="submission" date="2016-06" db="UniProtKB">
        <authorList>
            <consortium name="WormBaseParasite"/>
        </authorList>
    </citation>
    <scope>IDENTIFICATION</scope>
</reference>
<name>A0A183HUG2_9BILA</name>
<organism evidence="3">
    <name type="scientific">Onchocerca flexuosa</name>
    <dbReference type="NCBI Taxonomy" id="387005"/>
    <lineage>
        <taxon>Eukaryota</taxon>
        <taxon>Metazoa</taxon>
        <taxon>Ecdysozoa</taxon>
        <taxon>Nematoda</taxon>
        <taxon>Chromadorea</taxon>
        <taxon>Rhabditida</taxon>
        <taxon>Spirurina</taxon>
        <taxon>Spiruromorpha</taxon>
        <taxon>Filarioidea</taxon>
        <taxon>Onchocercidae</taxon>
        <taxon>Onchocerca</taxon>
    </lineage>
</organism>
<evidence type="ECO:0000313" key="3">
    <source>
        <dbReference type="WBParaSite" id="OFLC_0001112401-mRNA-1"/>
    </source>
</evidence>
<evidence type="ECO:0000313" key="1">
    <source>
        <dbReference type="EMBL" id="VDO74016.1"/>
    </source>
</evidence>
<evidence type="ECO:0000313" key="2">
    <source>
        <dbReference type="Proteomes" id="UP000267606"/>
    </source>
</evidence>
<reference evidence="1 2" key="2">
    <citation type="submission" date="2018-11" db="EMBL/GenBank/DDBJ databases">
        <authorList>
            <consortium name="Pathogen Informatics"/>
        </authorList>
    </citation>
    <scope>NUCLEOTIDE SEQUENCE [LARGE SCALE GENOMIC DNA]</scope>
</reference>
<sequence>MASISAGKSLVEKDCTQHNPLVDLSKRVIEGSLDNDFEKTWKFLSSSSRSENLHDEYLKNLTMSTEAPKTTNLYELADQMDPIQNLAESWAEEYIAGKQEPKNLVEQWADEAEQQFNNLPEQWAKEFASLNFHEQNAENKNGTKYVN</sequence>
<dbReference type="EMBL" id="UZAJ01015648">
    <property type="protein sequence ID" value="VDO74016.1"/>
    <property type="molecule type" value="Genomic_DNA"/>
</dbReference>
<dbReference type="AlphaFoldDB" id="A0A183HUG2"/>
<gene>
    <name evidence="1" type="ORF">OFLC_LOCUS11120</name>
</gene>